<organism evidence="1 2">
    <name type="scientific">Actinomyces bovis</name>
    <dbReference type="NCBI Taxonomy" id="1658"/>
    <lineage>
        <taxon>Bacteria</taxon>
        <taxon>Bacillati</taxon>
        <taxon>Actinomycetota</taxon>
        <taxon>Actinomycetes</taxon>
        <taxon>Actinomycetales</taxon>
        <taxon>Actinomycetaceae</taxon>
        <taxon>Actinomyces</taxon>
    </lineage>
</organism>
<comment type="caution">
    <text evidence="1">The sequence shown here is derived from an EMBL/GenBank/DDBJ whole genome shotgun (WGS) entry which is preliminary data.</text>
</comment>
<gene>
    <name evidence="1" type="ORF">NCTC11535_01164</name>
</gene>
<protein>
    <recommendedName>
        <fullName evidence="3">Transcriptional regulator</fullName>
    </recommendedName>
</protein>
<keyword evidence="2" id="KW-1185">Reference proteome</keyword>
<evidence type="ECO:0008006" key="3">
    <source>
        <dbReference type="Google" id="ProtNLM"/>
    </source>
</evidence>
<dbReference type="RefSeq" id="WP_111836465.1">
    <property type="nucleotide sequence ID" value="NZ_UAPQ01000007.1"/>
</dbReference>
<evidence type="ECO:0000313" key="1">
    <source>
        <dbReference type="EMBL" id="SPT53500.1"/>
    </source>
</evidence>
<dbReference type="Proteomes" id="UP000250006">
    <property type="component" value="Unassembled WGS sequence"/>
</dbReference>
<evidence type="ECO:0000313" key="2">
    <source>
        <dbReference type="Proteomes" id="UP000250006"/>
    </source>
</evidence>
<proteinExistence type="predicted"/>
<dbReference type="EMBL" id="UAPQ01000007">
    <property type="protein sequence ID" value="SPT53500.1"/>
    <property type="molecule type" value="Genomic_DNA"/>
</dbReference>
<name>A0ABY1VN69_9ACTO</name>
<reference evidence="1 2" key="1">
    <citation type="submission" date="2018-06" db="EMBL/GenBank/DDBJ databases">
        <authorList>
            <consortium name="Pathogen Informatics"/>
            <person name="Doyle S."/>
        </authorList>
    </citation>
    <scope>NUCLEOTIDE SEQUENCE [LARGE SCALE GENOMIC DNA]</scope>
    <source>
        <strain evidence="1 2">NCTC11535</strain>
    </source>
</reference>
<sequence>MAEPARYLGLSALAERAGISRNTASSYAAGGYLPPPDALIIEGAREVRGWLPSTVDQWLASRPGRGARTDLRKPTT</sequence>
<accession>A0ABY1VN69</accession>